<dbReference type="Proteomes" id="UP000077589">
    <property type="component" value="Unassembled WGS sequence"/>
</dbReference>
<dbReference type="RefSeq" id="WP_064087647.1">
    <property type="nucleotide sequence ID" value="NZ_LXSG01000028.1"/>
</dbReference>
<reference evidence="2" key="1">
    <citation type="submission" date="2016-05" db="EMBL/GenBank/DDBJ databases">
        <title>Draft genome of Corynebacterium afermentans subsp. afermentans LCDC 88199T.</title>
        <authorList>
            <person name="Bernier A.-M."/>
            <person name="Bernard K."/>
        </authorList>
    </citation>
    <scope>NUCLEOTIDE SEQUENCE [LARGE SCALE GENOMIC DNA]</scope>
    <source>
        <strain evidence="2">NML04-0072</strain>
    </source>
</reference>
<gene>
    <name evidence="1" type="ORF">A7P90_04935</name>
</gene>
<protein>
    <submittedName>
        <fullName evidence="1">Uncharacterized protein</fullName>
    </submittedName>
</protein>
<organism evidence="1 2">
    <name type="scientific">Eikenella corrodens</name>
    <dbReference type="NCBI Taxonomy" id="539"/>
    <lineage>
        <taxon>Bacteria</taxon>
        <taxon>Pseudomonadati</taxon>
        <taxon>Pseudomonadota</taxon>
        <taxon>Betaproteobacteria</taxon>
        <taxon>Neisseriales</taxon>
        <taxon>Neisseriaceae</taxon>
        <taxon>Eikenella</taxon>
    </lineage>
</organism>
<evidence type="ECO:0000313" key="2">
    <source>
        <dbReference type="Proteomes" id="UP000077589"/>
    </source>
</evidence>
<accession>A0A1A9RM81</accession>
<dbReference type="AlphaFoldDB" id="A0A1A9RM81"/>
<dbReference type="OrthoDB" id="8563547at2"/>
<comment type="caution">
    <text evidence="1">The sequence shown here is derived from an EMBL/GenBank/DDBJ whole genome shotgun (WGS) entry which is preliminary data.</text>
</comment>
<proteinExistence type="predicted"/>
<sequence>MNTHLFPASDFVFDNNGQVYIARRPCVLHSTAGFYIGRECFDLEMPDWPQPYSRESIYWETHQEAQAWLDAGNWPQP</sequence>
<name>A0A1A9RM81_EIKCO</name>
<evidence type="ECO:0000313" key="1">
    <source>
        <dbReference type="EMBL" id="OAM19813.1"/>
    </source>
</evidence>
<dbReference type="EMBL" id="LXSG01000028">
    <property type="protein sequence ID" value="OAM19813.1"/>
    <property type="molecule type" value="Genomic_DNA"/>
</dbReference>